<dbReference type="AlphaFoldDB" id="R7TWG5"/>
<name>R7TWG5_CAPTE</name>
<feature type="compositionally biased region" description="Basic and acidic residues" evidence="1">
    <location>
        <begin position="168"/>
        <end position="185"/>
    </location>
</feature>
<dbReference type="Proteomes" id="UP000014760">
    <property type="component" value="Unassembled WGS sequence"/>
</dbReference>
<reference evidence="3 5" key="2">
    <citation type="journal article" date="2013" name="Nature">
        <title>Insights into bilaterian evolution from three spiralian genomes.</title>
        <authorList>
            <person name="Simakov O."/>
            <person name="Marletaz F."/>
            <person name="Cho S.J."/>
            <person name="Edsinger-Gonzales E."/>
            <person name="Havlak P."/>
            <person name="Hellsten U."/>
            <person name="Kuo D.H."/>
            <person name="Larsson T."/>
            <person name="Lv J."/>
            <person name="Arendt D."/>
            <person name="Savage R."/>
            <person name="Osoegawa K."/>
            <person name="de Jong P."/>
            <person name="Grimwood J."/>
            <person name="Chapman J.A."/>
            <person name="Shapiro H."/>
            <person name="Aerts A."/>
            <person name="Otillar R.P."/>
            <person name="Terry A.Y."/>
            <person name="Boore J.L."/>
            <person name="Grigoriev I.V."/>
            <person name="Lindberg D.R."/>
            <person name="Seaver E.C."/>
            <person name="Weisblat D.A."/>
            <person name="Putnam N.H."/>
            <person name="Rokhsar D.S."/>
        </authorList>
    </citation>
    <scope>NUCLEOTIDE SEQUENCE</scope>
    <source>
        <strain evidence="3 5">I ESC-2004</strain>
    </source>
</reference>
<reference evidence="5" key="1">
    <citation type="submission" date="2012-12" db="EMBL/GenBank/DDBJ databases">
        <authorList>
            <person name="Hellsten U."/>
            <person name="Grimwood J."/>
            <person name="Chapman J.A."/>
            <person name="Shapiro H."/>
            <person name="Aerts A."/>
            <person name="Otillar R.P."/>
            <person name="Terry A.Y."/>
            <person name="Boore J.L."/>
            <person name="Simakov O."/>
            <person name="Marletaz F."/>
            <person name="Cho S.-J."/>
            <person name="Edsinger-Gonzales E."/>
            <person name="Havlak P."/>
            <person name="Kuo D.-H."/>
            <person name="Larsson T."/>
            <person name="Lv J."/>
            <person name="Arendt D."/>
            <person name="Savage R."/>
            <person name="Osoegawa K."/>
            <person name="de Jong P."/>
            <person name="Lindberg D.R."/>
            <person name="Seaver E.C."/>
            <person name="Weisblat D.A."/>
            <person name="Putnam N.H."/>
            <person name="Grigoriev I.V."/>
            <person name="Rokhsar D.S."/>
        </authorList>
    </citation>
    <scope>NUCLEOTIDE SEQUENCE</scope>
    <source>
        <strain evidence="5">I ESC-2004</strain>
    </source>
</reference>
<accession>R7TWG5</accession>
<dbReference type="EMBL" id="KB308112">
    <property type="protein sequence ID" value="ELT98258.1"/>
    <property type="molecule type" value="Genomic_DNA"/>
</dbReference>
<organism evidence="3">
    <name type="scientific">Capitella teleta</name>
    <name type="common">Polychaete worm</name>
    <dbReference type="NCBI Taxonomy" id="283909"/>
    <lineage>
        <taxon>Eukaryota</taxon>
        <taxon>Metazoa</taxon>
        <taxon>Spiralia</taxon>
        <taxon>Lophotrochozoa</taxon>
        <taxon>Annelida</taxon>
        <taxon>Polychaeta</taxon>
        <taxon>Sedentaria</taxon>
        <taxon>Scolecida</taxon>
        <taxon>Capitellidae</taxon>
        <taxon>Capitella</taxon>
    </lineage>
</organism>
<dbReference type="PANTHER" id="PTHR22192">
    <property type="entry name" value="SPERIOLIN"/>
    <property type="match status" value="1"/>
</dbReference>
<reference evidence="4" key="3">
    <citation type="submission" date="2015-06" db="UniProtKB">
        <authorList>
            <consortium name="EnsemblMetazoa"/>
        </authorList>
    </citation>
    <scope>IDENTIFICATION</scope>
</reference>
<feature type="compositionally biased region" description="Low complexity" evidence="1">
    <location>
        <begin position="214"/>
        <end position="223"/>
    </location>
</feature>
<feature type="domain" description="Speriolin C-terminal" evidence="2">
    <location>
        <begin position="333"/>
        <end position="470"/>
    </location>
</feature>
<gene>
    <name evidence="3" type="ORF">CAPTEDRAFT_189962</name>
</gene>
<evidence type="ECO:0000256" key="1">
    <source>
        <dbReference type="SAM" id="MobiDB-lite"/>
    </source>
</evidence>
<dbReference type="InterPro" id="IPR026715">
    <property type="entry name" value="SPATC1"/>
</dbReference>
<sequence>MASKSFRKLVKNVQKWSKQERPLDLSVTVRSESEPQPHHLKKHKVKVDQLIVENQLLLRQLSLTERNGQLRIASVVTSLLGLLGLNPTRNPTLGCASKFITDPKDASPTGHVDVQPASSVRELPHHQPSNDELVRLLTFVEELLSTSPDCTSELIQIRSHLQQTLSPAREERREVQAELDRRHQESQTTTMQDDDNDRSMTMHLDDLDGDVISRRSAATVSTSRKNRNRRRRRRSADSRSKITTGVTTDDEAMFSDGTTKTAAIFQTSTPKLTSTKMQPSDVDDTVIESDIAESHKEGKKNPVKDSGFGTSLSASFLSEFSSESQARQWGSRLVGELAYQLDRRILTSIFQSDRSTSKRRYYGFLVSNIPEKIQEETLNCSTGQINARRKRDLERRFIDVVHKLASVNRHGLLPTPDGESFVRRLFPDKKKELEEFLLQFVPTKDERDVVVLLNALVLLAEQDGQPLFIW</sequence>
<dbReference type="PANTHER" id="PTHR22192:SF17">
    <property type="entry name" value="SPERIOLIN-LIKE PROTEIN"/>
    <property type="match status" value="1"/>
</dbReference>
<dbReference type="InterPro" id="IPR029384">
    <property type="entry name" value="Speriolin_C"/>
</dbReference>
<evidence type="ECO:0000313" key="3">
    <source>
        <dbReference type="EMBL" id="ELT98258.1"/>
    </source>
</evidence>
<dbReference type="HOGENOM" id="CLU_581726_0_0_1"/>
<protein>
    <recommendedName>
        <fullName evidence="2">Speriolin C-terminal domain-containing protein</fullName>
    </recommendedName>
</protein>
<evidence type="ECO:0000313" key="4">
    <source>
        <dbReference type="EnsemblMetazoa" id="CapteP189962"/>
    </source>
</evidence>
<evidence type="ECO:0000313" key="5">
    <source>
        <dbReference type="Proteomes" id="UP000014760"/>
    </source>
</evidence>
<keyword evidence="5" id="KW-1185">Reference proteome</keyword>
<feature type="compositionally biased region" description="Basic and acidic residues" evidence="1">
    <location>
        <begin position="197"/>
        <end position="206"/>
    </location>
</feature>
<feature type="region of interest" description="Disordered" evidence="1">
    <location>
        <begin position="161"/>
        <end position="253"/>
    </location>
</feature>
<feature type="compositionally biased region" description="Basic residues" evidence="1">
    <location>
        <begin position="224"/>
        <end position="234"/>
    </location>
</feature>
<dbReference type="OrthoDB" id="6114770at2759"/>
<evidence type="ECO:0000259" key="2">
    <source>
        <dbReference type="Pfam" id="PF15059"/>
    </source>
</evidence>
<dbReference type="GO" id="GO:0005813">
    <property type="term" value="C:centrosome"/>
    <property type="evidence" value="ECO:0007669"/>
    <property type="project" value="TreeGrafter"/>
</dbReference>
<dbReference type="Pfam" id="PF15059">
    <property type="entry name" value="Speriolin_C"/>
    <property type="match status" value="1"/>
</dbReference>
<dbReference type="EMBL" id="AMQN01010549">
    <property type="status" value="NOT_ANNOTATED_CDS"/>
    <property type="molecule type" value="Genomic_DNA"/>
</dbReference>
<dbReference type="EnsemblMetazoa" id="CapteT189962">
    <property type="protein sequence ID" value="CapteP189962"/>
    <property type="gene ID" value="CapteG189962"/>
</dbReference>
<proteinExistence type="predicted"/>